<reference evidence="2" key="1">
    <citation type="submission" date="2019-03" db="EMBL/GenBank/DDBJ databases">
        <authorList>
            <person name="Mank J."/>
            <person name="Almeida P."/>
        </authorList>
    </citation>
    <scope>NUCLEOTIDE SEQUENCE</scope>
    <source>
        <strain evidence="2">78183</strain>
    </source>
</reference>
<gene>
    <name evidence="2" type="ORF">SVIM_LOCUS515713</name>
</gene>
<dbReference type="AlphaFoldDB" id="A0A6N2NGW3"/>
<organism evidence="2">
    <name type="scientific">Salix viminalis</name>
    <name type="common">Common osier</name>
    <name type="synonym">Basket willow</name>
    <dbReference type="NCBI Taxonomy" id="40686"/>
    <lineage>
        <taxon>Eukaryota</taxon>
        <taxon>Viridiplantae</taxon>
        <taxon>Streptophyta</taxon>
        <taxon>Embryophyta</taxon>
        <taxon>Tracheophyta</taxon>
        <taxon>Spermatophyta</taxon>
        <taxon>Magnoliopsida</taxon>
        <taxon>eudicotyledons</taxon>
        <taxon>Gunneridae</taxon>
        <taxon>Pentapetalae</taxon>
        <taxon>rosids</taxon>
        <taxon>fabids</taxon>
        <taxon>Malpighiales</taxon>
        <taxon>Salicaceae</taxon>
        <taxon>Saliceae</taxon>
        <taxon>Salix</taxon>
    </lineage>
</organism>
<evidence type="ECO:0000256" key="1">
    <source>
        <dbReference type="SAM" id="MobiDB-lite"/>
    </source>
</evidence>
<dbReference type="EMBL" id="CAADRP010002351">
    <property type="protein sequence ID" value="VFU66426.1"/>
    <property type="molecule type" value="Genomic_DNA"/>
</dbReference>
<protein>
    <submittedName>
        <fullName evidence="2">Uncharacterized protein</fullName>
    </submittedName>
</protein>
<accession>A0A6N2NGW3</accession>
<sequence length="132" mass="14988">MSMDSPDSLSNISGDFEFEELEITEYDGALLRDLLQETKIEGGGDGAAIEESSSEVKNESKVRVEDRQDFLEQNYAHLQEVEAMMEMNLTFPYEEMTPWYADDIAGMVEFGCDGDASQFSSEEFFYGSLWQD</sequence>
<evidence type="ECO:0000313" key="2">
    <source>
        <dbReference type="EMBL" id="VFU66426.1"/>
    </source>
</evidence>
<feature type="region of interest" description="Disordered" evidence="1">
    <location>
        <begin position="41"/>
        <end position="61"/>
    </location>
</feature>
<proteinExistence type="predicted"/>
<name>A0A6N2NGW3_SALVM</name>